<comment type="caution">
    <text evidence="2">The sequence shown here is derived from an EMBL/GenBank/DDBJ whole genome shotgun (WGS) entry which is preliminary data.</text>
</comment>
<feature type="region of interest" description="Disordered" evidence="1">
    <location>
        <begin position="365"/>
        <end position="402"/>
    </location>
</feature>
<gene>
    <name evidence="2" type="ORF">C7M84_001528</name>
</gene>
<evidence type="ECO:0000313" key="3">
    <source>
        <dbReference type="Proteomes" id="UP000283509"/>
    </source>
</evidence>
<name>A0A423TTK0_PENVA</name>
<feature type="region of interest" description="Disordered" evidence="1">
    <location>
        <begin position="246"/>
        <end position="339"/>
    </location>
</feature>
<evidence type="ECO:0000313" key="2">
    <source>
        <dbReference type="EMBL" id="ROT79752.1"/>
    </source>
</evidence>
<keyword evidence="3" id="KW-1185">Reference proteome</keyword>
<feature type="compositionally biased region" description="Low complexity" evidence="1">
    <location>
        <begin position="130"/>
        <end position="140"/>
    </location>
</feature>
<dbReference type="EMBL" id="QCYY01001195">
    <property type="protein sequence ID" value="ROT79752.1"/>
    <property type="molecule type" value="Genomic_DNA"/>
</dbReference>
<dbReference type="Proteomes" id="UP000283509">
    <property type="component" value="Unassembled WGS sequence"/>
</dbReference>
<feature type="region of interest" description="Disordered" evidence="1">
    <location>
        <begin position="130"/>
        <end position="157"/>
    </location>
</feature>
<reference evidence="2 3" key="2">
    <citation type="submission" date="2019-01" db="EMBL/GenBank/DDBJ databases">
        <title>The decoding of complex shrimp genome reveals the adaptation for benthos swimmer, frequently molting mechanism and breeding impact on genome.</title>
        <authorList>
            <person name="Sun Y."/>
            <person name="Gao Y."/>
            <person name="Yu Y."/>
        </authorList>
    </citation>
    <scope>NUCLEOTIDE SEQUENCE [LARGE SCALE GENOMIC DNA]</scope>
    <source>
        <tissue evidence="2">Muscle</tissue>
    </source>
</reference>
<protein>
    <submittedName>
        <fullName evidence="2">Uncharacterized protein</fullName>
    </submittedName>
</protein>
<evidence type="ECO:0000256" key="1">
    <source>
        <dbReference type="SAM" id="MobiDB-lite"/>
    </source>
</evidence>
<organism evidence="2 3">
    <name type="scientific">Penaeus vannamei</name>
    <name type="common">Whiteleg shrimp</name>
    <name type="synonym">Litopenaeus vannamei</name>
    <dbReference type="NCBI Taxonomy" id="6689"/>
    <lineage>
        <taxon>Eukaryota</taxon>
        <taxon>Metazoa</taxon>
        <taxon>Ecdysozoa</taxon>
        <taxon>Arthropoda</taxon>
        <taxon>Crustacea</taxon>
        <taxon>Multicrustacea</taxon>
        <taxon>Malacostraca</taxon>
        <taxon>Eumalacostraca</taxon>
        <taxon>Eucarida</taxon>
        <taxon>Decapoda</taxon>
        <taxon>Dendrobranchiata</taxon>
        <taxon>Penaeoidea</taxon>
        <taxon>Penaeidae</taxon>
        <taxon>Penaeus</taxon>
    </lineage>
</organism>
<feature type="compositionally biased region" description="Pro residues" evidence="1">
    <location>
        <begin position="304"/>
        <end position="314"/>
    </location>
</feature>
<accession>A0A423TTK0</accession>
<reference evidence="2 3" key="1">
    <citation type="submission" date="2018-04" db="EMBL/GenBank/DDBJ databases">
        <authorList>
            <person name="Zhang X."/>
            <person name="Yuan J."/>
            <person name="Li F."/>
            <person name="Xiang J."/>
        </authorList>
    </citation>
    <scope>NUCLEOTIDE SEQUENCE [LARGE SCALE GENOMIC DNA]</scope>
    <source>
        <tissue evidence="2">Muscle</tissue>
    </source>
</reference>
<sequence>MSSWQRKRSPMRAETYAASYWEGHSQAPKPSQTGPTVVCVLDPPRSSVTECGHLSPPFFLFSRAPSSLHISAWRHALTASPKRSPPSIRVRSSCSYLPPRITPAISREQTTAEPHQLSLLLGIHTSSLLSRSPFPSSSPRAQSQKAIPTPLRPGIRREGTAMTPAPFITPTTPFHPPSPVPRGSSRRRTASAMIADPGCLALPLSRAVATAVVNANALPLATWLLCLPRLRRAMATGAALASLSSRVAGLSQDKPRCRNQPSLSRPSLATHGQARMGAPRSERRPGLRRTQSKRNKRTALSSRPRPPSLSPPLLPRLSAPARLPGAALGSSHGSRSGWGRDVCFGETGHCRRPPRRLKVGQVKKGVFSAAPPPPDLLFARTSGAPSGCPAPHPTPAKKRGGD</sequence>
<dbReference type="AlphaFoldDB" id="A0A423TTK0"/>
<feature type="compositionally biased region" description="Low complexity" evidence="1">
    <location>
        <begin position="315"/>
        <end position="339"/>
    </location>
</feature>
<proteinExistence type="predicted"/>
<feature type="compositionally biased region" description="Basic residues" evidence="1">
    <location>
        <begin position="286"/>
        <end position="297"/>
    </location>
</feature>